<proteinExistence type="predicted"/>
<name>A0ABX3HV68_9BACL</name>
<protein>
    <recommendedName>
        <fullName evidence="6">Copper amine oxidase-like N-terminal domain-containing protein</fullName>
    </recommendedName>
</protein>
<feature type="compositionally biased region" description="Low complexity" evidence="2">
    <location>
        <begin position="85"/>
        <end position="101"/>
    </location>
</feature>
<evidence type="ECO:0000256" key="1">
    <source>
        <dbReference type="SAM" id="Coils"/>
    </source>
</evidence>
<evidence type="ECO:0000256" key="3">
    <source>
        <dbReference type="SAM" id="SignalP"/>
    </source>
</evidence>
<keyword evidence="3" id="KW-0732">Signal</keyword>
<evidence type="ECO:0000256" key="2">
    <source>
        <dbReference type="SAM" id="MobiDB-lite"/>
    </source>
</evidence>
<dbReference type="RefSeq" id="WP_076298298.1">
    <property type="nucleotide sequence ID" value="NZ_MPTD01000002.1"/>
</dbReference>
<dbReference type="EMBL" id="MPTD01000002">
    <property type="protein sequence ID" value="OMD55256.1"/>
    <property type="molecule type" value="Genomic_DNA"/>
</dbReference>
<keyword evidence="5" id="KW-1185">Reference proteome</keyword>
<feature type="coiled-coil region" evidence="1">
    <location>
        <begin position="138"/>
        <end position="165"/>
    </location>
</feature>
<sequence>MKKLITGAIAGALLLTSVSVFADSASLVGKKVQGLFTVEQNGKRIADAVIIDGTAYAPVRAVSEAAGVELKVEGKKILMLESKSETTVAESSPSPTATPSKTETDIIKEKARNIQIEINKQQTAGMDIYLKLINDKNNTELKEKYEQYDNSIKGLQEELKVLERQLTELQK</sequence>
<comment type="caution">
    <text evidence="4">The sequence shown here is derived from an EMBL/GenBank/DDBJ whole genome shotgun (WGS) entry which is preliminary data.</text>
</comment>
<evidence type="ECO:0008006" key="6">
    <source>
        <dbReference type="Google" id="ProtNLM"/>
    </source>
</evidence>
<gene>
    <name evidence="4" type="ORF">BSK51_04175</name>
</gene>
<dbReference type="Proteomes" id="UP000187313">
    <property type="component" value="Unassembled WGS sequence"/>
</dbReference>
<accession>A0ABX3HV68</accession>
<reference evidence="4 5" key="1">
    <citation type="submission" date="2016-10" db="EMBL/GenBank/DDBJ databases">
        <title>Paenibacillus species isolates.</title>
        <authorList>
            <person name="Beno S.M."/>
        </authorList>
    </citation>
    <scope>NUCLEOTIDE SEQUENCE [LARGE SCALE GENOMIC DNA]</scope>
    <source>
        <strain evidence="4 5">FSL R5-0923</strain>
    </source>
</reference>
<feature type="chain" id="PRO_5046522397" description="Copper amine oxidase-like N-terminal domain-containing protein" evidence="3">
    <location>
        <begin position="23"/>
        <end position="171"/>
    </location>
</feature>
<feature type="signal peptide" evidence="3">
    <location>
        <begin position="1"/>
        <end position="22"/>
    </location>
</feature>
<feature type="region of interest" description="Disordered" evidence="2">
    <location>
        <begin position="84"/>
        <end position="103"/>
    </location>
</feature>
<evidence type="ECO:0000313" key="4">
    <source>
        <dbReference type="EMBL" id="OMD55256.1"/>
    </source>
</evidence>
<evidence type="ECO:0000313" key="5">
    <source>
        <dbReference type="Proteomes" id="UP000187313"/>
    </source>
</evidence>
<keyword evidence="1" id="KW-0175">Coiled coil</keyword>
<organism evidence="4 5">
    <name type="scientific">Paenibacillus odorifer</name>
    <dbReference type="NCBI Taxonomy" id="189426"/>
    <lineage>
        <taxon>Bacteria</taxon>
        <taxon>Bacillati</taxon>
        <taxon>Bacillota</taxon>
        <taxon>Bacilli</taxon>
        <taxon>Bacillales</taxon>
        <taxon>Paenibacillaceae</taxon>
        <taxon>Paenibacillus</taxon>
    </lineage>
</organism>